<dbReference type="InterPro" id="IPR051907">
    <property type="entry name" value="DoxX-like_oxidoreductase"/>
</dbReference>
<protein>
    <submittedName>
        <fullName evidence="8">DoxX family protein</fullName>
    </submittedName>
</protein>
<evidence type="ECO:0000256" key="3">
    <source>
        <dbReference type="ARBA" id="ARBA00022475"/>
    </source>
</evidence>
<keyword evidence="9" id="KW-1185">Reference proteome</keyword>
<evidence type="ECO:0000313" key="9">
    <source>
        <dbReference type="Proteomes" id="UP001293718"/>
    </source>
</evidence>
<dbReference type="EMBL" id="JAXOJX010000033">
    <property type="protein sequence ID" value="MDZ5458694.1"/>
    <property type="molecule type" value="Genomic_DNA"/>
</dbReference>
<dbReference type="InterPro" id="IPR032808">
    <property type="entry name" value="DoxX"/>
</dbReference>
<evidence type="ECO:0000256" key="2">
    <source>
        <dbReference type="ARBA" id="ARBA00006679"/>
    </source>
</evidence>
<feature type="transmembrane region" description="Helical" evidence="7">
    <location>
        <begin position="118"/>
        <end position="137"/>
    </location>
</feature>
<evidence type="ECO:0000256" key="5">
    <source>
        <dbReference type="ARBA" id="ARBA00022989"/>
    </source>
</evidence>
<dbReference type="PANTHER" id="PTHR33452">
    <property type="entry name" value="OXIDOREDUCTASE CATD-RELATED"/>
    <property type="match status" value="1"/>
</dbReference>
<evidence type="ECO:0000313" key="8">
    <source>
        <dbReference type="EMBL" id="MDZ5458694.1"/>
    </source>
</evidence>
<dbReference type="PANTHER" id="PTHR33452:SF1">
    <property type="entry name" value="INNER MEMBRANE PROTEIN YPHA-RELATED"/>
    <property type="match status" value="1"/>
</dbReference>
<evidence type="ECO:0000256" key="4">
    <source>
        <dbReference type="ARBA" id="ARBA00022692"/>
    </source>
</evidence>
<keyword evidence="5 7" id="KW-1133">Transmembrane helix</keyword>
<dbReference type="RefSeq" id="WP_066331093.1">
    <property type="nucleotide sequence ID" value="NZ_JAXOJX010000033.1"/>
</dbReference>
<sequence>MTVTTTAPLAVSSPGEDAGKLVLRVALGVLILLHGIAKIVGGPGFIMGLVAKAGLPAALGYGVYIGEVVAPLLLIVGLYTRAAALIVFINMLVAIGLVHMGQIGQINKQGGWELELQGMYLFGALAVALLGAGRYSMGGLRGRLN</sequence>
<keyword evidence="6 7" id="KW-0472">Membrane</keyword>
<feature type="transmembrane region" description="Helical" evidence="7">
    <location>
        <begin position="21"/>
        <end position="39"/>
    </location>
</feature>
<evidence type="ECO:0000256" key="7">
    <source>
        <dbReference type="SAM" id="Phobius"/>
    </source>
</evidence>
<name>A0ABU5IIM1_9BURK</name>
<reference evidence="8 9" key="1">
    <citation type="submission" date="2023-11" db="EMBL/GenBank/DDBJ databases">
        <title>Draft genome of Azohydromonas lata strain H1 (DSM1123), a polyhydroxyalkanoate producer.</title>
        <authorList>
            <person name="Traversa D."/>
            <person name="D'Addabbo P."/>
            <person name="Pazzani C."/>
            <person name="Manzari C."/>
            <person name="Chiara M."/>
            <person name="Scrascia M."/>
        </authorList>
    </citation>
    <scope>NUCLEOTIDE SEQUENCE [LARGE SCALE GENOMIC DNA]</scope>
    <source>
        <strain evidence="8 9">H1</strain>
    </source>
</reference>
<proteinExistence type="inferred from homology"/>
<comment type="subcellular location">
    <subcellularLocation>
        <location evidence="1">Cell membrane</location>
        <topology evidence="1">Multi-pass membrane protein</topology>
    </subcellularLocation>
</comment>
<gene>
    <name evidence="8" type="ORF">SM757_19120</name>
</gene>
<comment type="caution">
    <text evidence="8">The sequence shown here is derived from an EMBL/GenBank/DDBJ whole genome shotgun (WGS) entry which is preliminary data.</text>
</comment>
<evidence type="ECO:0000256" key="1">
    <source>
        <dbReference type="ARBA" id="ARBA00004651"/>
    </source>
</evidence>
<keyword evidence="4 7" id="KW-0812">Transmembrane</keyword>
<comment type="similarity">
    <text evidence="2">Belongs to the DoxX family.</text>
</comment>
<evidence type="ECO:0000256" key="6">
    <source>
        <dbReference type="ARBA" id="ARBA00023136"/>
    </source>
</evidence>
<accession>A0ABU5IIM1</accession>
<organism evidence="8 9">
    <name type="scientific">Azohydromonas lata</name>
    <dbReference type="NCBI Taxonomy" id="45677"/>
    <lineage>
        <taxon>Bacteria</taxon>
        <taxon>Pseudomonadati</taxon>
        <taxon>Pseudomonadota</taxon>
        <taxon>Betaproteobacteria</taxon>
        <taxon>Burkholderiales</taxon>
        <taxon>Sphaerotilaceae</taxon>
        <taxon>Azohydromonas</taxon>
    </lineage>
</organism>
<dbReference type="Pfam" id="PF07681">
    <property type="entry name" value="DoxX"/>
    <property type="match status" value="1"/>
</dbReference>
<feature type="transmembrane region" description="Helical" evidence="7">
    <location>
        <begin position="72"/>
        <end position="98"/>
    </location>
</feature>
<dbReference type="Proteomes" id="UP001293718">
    <property type="component" value="Unassembled WGS sequence"/>
</dbReference>
<keyword evidence="3" id="KW-1003">Cell membrane</keyword>